<name>W0R4L7_BIBTR</name>
<dbReference type="RefSeq" id="WP_025288808.1">
    <property type="nucleotide sequence ID" value="NZ_CP006956.1"/>
</dbReference>
<keyword evidence="2" id="KW-0732">Signal</keyword>
<dbReference type="SUPFAM" id="SSF56925">
    <property type="entry name" value="OMPA-like"/>
    <property type="match status" value="1"/>
</dbReference>
<evidence type="ECO:0000256" key="1">
    <source>
        <dbReference type="SAM" id="MobiDB-lite"/>
    </source>
</evidence>
<dbReference type="InterPro" id="IPR011250">
    <property type="entry name" value="OMP/PagP_B-barrel"/>
</dbReference>
<feature type="compositionally biased region" description="Low complexity" evidence="1">
    <location>
        <begin position="35"/>
        <end position="46"/>
    </location>
</feature>
<sequence>MKTLKISLLSVACAIALGACSSGKDSVNSYINSQANQAQKSANQKAQDAKDAQKNAEEKAREAENKLAESEKKLAEANSSETNTKEELKKAEAEKDNAAKVAQAEKERADKLQQELDAAKKAEQDKLAALAAEERRVAENNVAALQAGFEDRGTENKIIAYGFRQTPTEFKISNVAGKILTVENGTLADSTFPTAHKDLNTLLIDGKSIQLFDDADIQASYSMGKTTVKEIDGDDYLGHVVGLSKSKYHDDHTQSRYGYVTKNGKTTLFVQGHLTPVQNAEEPKIASPYDHGNHFNRDSAAILDALPTDKVYAYQGLAFYGKENNYVQLNTEAIADFNEKKVKVELKEADTVKLTLGGNIKEGGNTFAGQYNGVHTNGAFYGKAGLDIAGTFYVAEGADKDYNGVFGATKQGCGILSCSEAPAGTSLADFQVK</sequence>
<dbReference type="Pfam" id="PF01298">
    <property type="entry name" value="TbpB_B_D"/>
    <property type="match status" value="1"/>
</dbReference>
<feature type="chain" id="PRO_5004793649" evidence="2">
    <location>
        <begin position="22"/>
        <end position="433"/>
    </location>
</feature>
<feature type="region of interest" description="Disordered" evidence="1">
    <location>
        <begin position="35"/>
        <end position="111"/>
    </location>
</feature>
<feature type="signal peptide" evidence="2">
    <location>
        <begin position="1"/>
        <end position="21"/>
    </location>
</feature>
<reference evidence="4 5" key="1">
    <citation type="submission" date="2013-12" db="EMBL/GenBank/DDBJ databases">
        <title>Annotation of the Bibersteinia trehalosi USDA-ARS-USMARC-190 complete genome.</title>
        <authorList>
            <person name="Harhay G.P."/>
            <person name="McVey S."/>
            <person name="Clawson M.L."/>
            <person name="Bono J."/>
            <person name="Heaton M.P."/>
            <person name="Chitko-Mckown C.G."/>
            <person name="Harhay D.M."/>
            <person name="Smith T.P.L."/>
        </authorList>
    </citation>
    <scope>NUCLEOTIDE SEQUENCE [LARGE SCALE GENOMIC DNA]</scope>
    <source>
        <strain evidence="4 5">USDA-ARS-USMARC-190</strain>
    </source>
</reference>
<dbReference type="Proteomes" id="UP000019086">
    <property type="component" value="Chromosome"/>
</dbReference>
<gene>
    <name evidence="4" type="ORF">F544_1720</name>
</gene>
<dbReference type="PROSITE" id="PS51257">
    <property type="entry name" value="PROKAR_LIPOPROTEIN"/>
    <property type="match status" value="1"/>
</dbReference>
<evidence type="ECO:0000259" key="3">
    <source>
        <dbReference type="Pfam" id="PF01298"/>
    </source>
</evidence>
<dbReference type="CDD" id="cd06503">
    <property type="entry name" value="ATP-synt_Fo_b"/>
    <property type="match status" value="1"/>
</dbReference>
<feature type="compositionally biased region" description="Basic and acidic residues" evidence="1">
    <location>
        <begin position="47"/>
        <end position="75"/>
    </location>
</feature>
<dbReference type="AlphaFoldDB" id="W0R4L7"/>
<dbReference type="KEGG" id="btra:F544_1720"/>
<protein>
    <submittedName>
        <fullName evidence="4">Periplasmic protein TonB</fullName>
    </submittedName>
</protein>
<evidence type="ECO:0000313" key="5">
    <source>
        <dbReference type="Proteomes" id="UP000019086"/>
    </source>
</evidence>
<dbReference type="PATRIC" id="fig|1263832.3.peg.171"/>
<feature type="domain" description="Transferrin-binding protein B C-lobe/N-lobe beta-barrel" evidence="3">
    <location>
        <begin position="306"/>
        <end position="410"/>
    </location>
</feature>
<evidence type="ECO:0000256" key="2">
    <source>
        <dbReference type="SAM" id="SignalP"/>
    </source>
</evidence>
<proteinExistence type="predicted"/>
<accession>W0R4L7</accession>
<dbReference type="InterPro" id="IPR001677">
    <property type="entry name" value="TbpB_B_D"/>
</dbReference>
<dbReference type="EMBL" id="CP006956">
    <property type="protein sequence ID" value="AHG85407.1"/>
    <property type="molecule type" value="Genomic_DNA"/>
</dbReference>
<dbReference type="Gene3D" id="2.40.160.90">
    <property type="match status" value="1"/>
</dbReference>
<dbReference type="HOGENOM" id="CLU_693765_0_0_6"/>
<organism evidence="4 5">
    <name type="scientific">Bibersteinia trehalosi USDA-ARS-USMARC-190</name>
    <dbReference type="NCBI Taxonomy" id="1263832"/>
    <lineage>
        <taxon>Bacteria</taxon>
        <taxon>Pseudomonadati</taxon>
        <taxon>Pseudomonadota</taxon>
        <taxon>Gammaproteobacteria</taxon>
        <taxon>Pasteurellales</taxon>
        <taxon>Pasteurellaceae</taxon>
        <taxon>Bibersteinia</taxon>
    </lineage>
</organism>
<evidence type="ECO:0000313" key="4">
    <source>
        <dbReference type="EMBL" id="AHG85407.1"/>
    </source>
</evidence>
<feature type="compositionally biased region" description="Basic and acidic residues" evidence="1">
    <location>
        <begin position="83"/>
        <end position="111"/>
    </location>
</feature>